<gene>
    <name evidence="9" type="ORF">MNBD_GAMMA19-1886</name>
</gene>
<keyword evidence="2" id="KW-0479">Metal-binding</keyword>
<reference evidence="9" key="1">
    <citation type="submission" date="2018-06" db="EMBL/GenBank/DDBJ databases">
        <authorList>
            <person name="Zhirakovskaya E."/>
        </authorList>
    </citation>
    <scope>NUCLEOTIDE SEQUENCE</scope>
</reference>
<dbReference type="GO" id="GO:0051536">
    <property type="term" value="F:iron-sulfur cluster binding"/>
    <property type="evidence" value="ECO:0007669"/>
    <property type="project" value="UniProtKB-KW"/>
</dbReference>
<dbReference type="CDD" id="cd01335">
    <property type="entry name" value="Radical_SAM"/>
    <property type="match status" value="1"/>
</dbReference>
<keyword evidence="1" id="KW-0949">S-adenosyl-L-methionine</keyword>
<evidence type="ECO:0000256" key="1">
    <source>
        <dbReference type="ARBA" id="ARBA00022691"/>
    </source>
</evidence>
<feature type="domain" description="Radical SAM core" evidence="6">
    <location>
        <begin position="8"/>
        <end position="95"/>
    </location>
</feature>
<dbReference type="Pfam" id="PF08369">
    <property type="entry name" value="PCP_red"/>
    <property type="match status" value="1"/>
</dbReference>
<dbReference type="PANTHER" id="PTHR11228:SF34">
    <property type="entry name" value="TUNGSTEN-CONTAINING ALDEHYDE FERREDOXIN OXIDOREDUCTASE COFACTOR MODIFYING PROTEIN"/>
    <property type="match status" value="1"/>
</dbReference>
<evidence type="ECO:0000256" key="4">
    <source>
        <dbReference type="ARBA" id="ARBA00023014"/>
    </source>
</evidence>
<dbReference type="InterPro" id="IPR050377">
    <property type="entry name" value="Radical_SAM_PqqE_MftC-like"/>
</dbReference>
<dbReference type="EMBL" id="UOFV01000017">
    <property type="protein sequence ID" value="VAW94392.1"/>
    <property type="molecule type" value="Genomic_DNA"/>
</dbReference>
<organism evidence="9">
    <name type="scientific">hydrothermal vent metagenome</name>
    <dbReference type="NCBI Taxonomy" id="652676"/>
    <lineage>
        <taxon>unclassified sequences</taxon>
        <taxon>metagenomes</taxon>
        <taxon>ecological metagenomes</taxon>
    </lineage>
</organism>
<dbReference type="InterPro" id="IPR013785">
    <property type="entry name" value="Aldolase_TIM"/>
</dbReference>
<dbReference type="Pfam" id="PF13186">
    <property type="entry name" value="SPASM"/>
    <property type="match status" value="1"/>
</dbReference>
<protein>
    <submittedName>
        <fullName evidence="9">Uncharacterized protein</fullName>
    </submittedName>
</protein>
<evidence type="ECO:0000256" key="3">
    <source>
        <dbReference type="ARBA" id="ARBA00023004"/>
    </source>
</evidence>
<dbReference type="InterPro" id="IPR023885">
    <property type="entry name" value="4Fe4S-binding_SPASM_dom"/>
</dbReference>
<dbReference type="AlphaFoldDB" id="A0A3B1A3T5"/>
<dbReference type="GO" id="GO:0015979">
    <property type="term" value="P:photosynthesis"/>
    <property type="evidence" value="ECO:0007669"/>
    <property type="project" value="InterPro"/>
</dbReference>
<dbReference type="InterPro" id="IPR042298">
    <property type="entry name" value="P-CP_red_C"/>
</dbReference>
<keyword evidence="3" id="KW-0408">Iron</keyword>
<dbReference type="GO" id="GO:0016491">
    <property type="term" value="F:oxidoreductase activity"/>
    <property type="evidence" value="ECO:0007669"/>
    <property type="project" value="InterPro"/>
</dbReference>
<proteinExistence type="predicted"/>
<dbReference type="Gene3D" id="3.20.20.70">
    <property type="entry name" value="Aldolase class I"/>
    <property type="match status" value="1"/>
</dbReference>
<evidence type="ECO:0000259" key="6">
    <source>
        <dbReference type="Pfam" id="PF04055"/>
    </source>
</evidence>
<evidence type="ECO:0000259" key="8">
    <source>
        <dbReference type="Pfam" id="PF13186"/>
    </source>
</evidence>
<evidence type="ECO:0000259" key="7">
    <source>
        <dbReference type="Pfam" id="PF08369"/>
    </source>
</evidence>
<dbReference type="InterPro" id="IPR013580">
    <property type="entry name" value="LI-POR_suB-like_C"/>
</dbReference>
<accession>A0A3B1A3T5</accession>
<dbReference type="PANTHER" id="PTHR11228">
    <property type="entry name" value="RADICAL SAM DOMAIN PROTEIN"/>
    <property type="match status" value="1"/>
</dbReference>
<dbReference type="InterPro" id="IPR058240">
    <property type="entry name" value="rSAM_sf"/>
</dbReference>
<evidence type="ECO:0000313" key="9">
    <source>
        <dbReference type="EMBL" id="VAW94392.1"/>
    </source>
</evidence>
<dbReference type="GO" id="GO:0046872">
    <property type="term" value="F:metal ion binding"/>
    <property type="evidence" value="ECO:0007669"/>
    <property type="project" value="UniProtKB-KW"/>
</dbReference>
<sequence length="595" mass="66297">MNHGTRRGLSMVVGTNGMMLTEKRVQSLKLAGALGMGISVDSLDPEQHDRFRGRTGAWEKTLAGIEACRRFELPFQIHFSVTENNAGEIPAMIDFAHASDAKVLNIFFLICTGRGESMSDISPVTYERVLNQLVEAQSQYQELLIRARCAPHFKRIAYEHDARSMLTRAEGYEGGGCLAGIHYCRITPEGDVTACPYIPDSEGNIRQTAFWDIWEQSKTFGLLRHPQLEGKCGQCEYQQLCGGCRARPLAMGGSLMDTDPWCSYQPQGADVIQPLVETPSLITWTAEAEQRLQRVPSFLRKMVKNRAEAHVQELGEHAVTTEHMAALAAKRFGDAGPPGMPGHENSPFDEASKNLPWSQEARERLATMPAFLAAGVQAVAEDIARAEGRLEVNIKLLDRLESEDQLERKFEWSTEAEATVGECLAGKAREVRLFVTPALEAEAEKVTKKRRARRVTDQDVLQAMEVFTGGVEWSQEAAKRVASAPDFVRAGIKKAAEFNARREGLEVIGSGDLTRFRNRAMMRAVQRMKGFGMTELSFDAFDIAKNKVPRLKENPEAVKRFNTIREFVDAREHPGDLLGQELLGQMKEKLKGNVK</sequence>
<feature type="domain" description="4Fe4S-binding SPASM" evidence="8">
    <location>
        <begin position="177"/>
        <end position="236"/>
    </location>
</feature>
<evidence type="ECO:0000256" key="2">
    <source>
        <dbReference type="ARBA" id="ARBA00022723"/>
    </source>
</evidence>
<feature type="region of interest" description="Disordered" evidence="5">
    <location>
        <begin position="334"/>
        <end position="353"/>
    </location>
</feature>
<keyword evidence="4" id="KW-0411">Iron-sulfur</keyword>
<dbReference type="NCBIfam" id="TIGR04085">
    <property type="entry name" value="rSAM_more_4Fe4S"/>
    <property type="match status" value="1"/>
</dbReference>
<dbReference type="Pfam" id="PF04055">
    <property type="entry name" value="Radical_SAM"/>
    <property type="match status" value="1"/>
</dbReference>
<name>A0A3B1A3T5_9ZZZZ</name>
<dbReference type="CDD" id="cd21123">
    <property type="entry name" value="SPASM_MftC-like"/>
    <property type="match status" value="1"/>
</dbReference>
<dbReference type="GO" id="GO:0015995">
    <property type="term" value="P:chlorophyll biosynthetic process"/>
    <property type="evidence" value="ECO:0007669"/>
    <property type="project" value="InterPro"/>
</dbReference>
<dbReference type="SUPFAM" id="SSF102114">
    <property type="entry name" value="Radical SAM enzymes"/>
    <property type="match status" value="1"/>
</dbReference>
<feature type="domain" description="Light-independent protochlorophyllide reductase subunit B-like C-terminal" evidence="7">
    <location>
        <begin position="284"/>
        <end position="326"/>
    </location>
</feature>
<evidence type="ECO:0000256" key="5">
    <source>
        <dbReference type="SAM" id="MobiDB-lite"/>
    </source>
</evidence>
<dbReference type="InterPro" id="IPR007197">
    <property type="entry name" value="rSAM"/>
</dbReference>
<dbReference type="Gene3D" id="1.10.8.550">
    <property type="entry name" value="Proto-chlorophyllide reductase 57 kD subunit B"/>
    <property type="match status" value="3"/>
</dbReference>